<keyword evidence="5" id="KW-1185">Reference proteome</keyword>
<feature type="region of interest" description="Disordered" evidence="2">
    <location>
        <begin position="1"/>
        <end position="21"/>
    </location>
</feature>
<evidence type="ECO:0000256" key="1">
    <source>
        <dbReference type="SAM" id="Coils"/>
    </source>
</evidence>
<feature type="coiled-coil region" evidence="1">
    <location>
        <begin position="337"/>
        <end position="364"/>
    </location>
</feature>
<evidence type="ECO:0000313" key="4">
    <source>
        <dbReference type="EMBL" id="MDS0300904.1"/>
    </source>
</evidence>
<proteinExistence type="predicted"/>
<feature type="region of interest" description="Disordered" evidence="2">
    <location>
        <begin position="236"/>
        <end position="258"/>
    </location>
</feature>
<name>A0ABU2GKU7_9EURY</name>
<dbReference type="SMART" id="SM00089">
    <property type="entry name" value="PKD"/>
    <property type="match status" value="1"/>
</dbReference>
<feature type="domain" description="PKD" evidence="3">
    <location>
        <begin position="228"/>
        <end position="318"/>
    </location>
</feature>
<reference evidence="4 5" key="1">
    <citation type="submission" date="2022-06" db="EMBL/GenBank/DDBJ databases">
        <title>Halogeometricum sp. a new haloarchaeum isolate from saline soil.</title>
        <authorList>
            <person name="Strakova D."/>
            <person name="Galisteo C."/>
            <person name="Sanchez-Porro C."/>
            <person name="Ventosa A."/>
        </authorList>
    </citation>
    <scope>NUCLEOTIDE SEQUENCE [LARGE SCALE GENOMIC DNA]</scope>
    <source>
        <strain evidence="4 5">S1BR25-6</strain>
    </source>
</reference>
<accession>A0ABU2GKU7</accession>
<gene>
    <name evidence="4" type="ORF">NDI76_19330</name>
</gene>
<dbReference type="Pfam" id="PF18911">
    <property type="entry name" value="PKD_4"/>
    <property type="match status" value="1"/>
</dbReference>
<comment type="caution">
    <text evidence="4">The sequence shown here is derived from an EMBL/GenBank/DDBJ whole genome shotgun (WGS) entry which is preliminary data.</text>
</comment>
<dbReference type="InterPro" id="IPR013783">
    <property type="entry name" value="Ig-like_fold"/>
</dbReference>
<dbReference type="InterPro" id="IPR035986">
    <property type="entry name" value="PKD_dom_sf"/>
</dbReference>
<sequence>MSNSNTLPGRSNDREESYSSHKDYSTVILNRRSVIKGAGITGLACLSGESVSAQSSSPDNPSVTTSFETENVGDPSPADPFYLFNDGGAHRIEDDTASDGDQSFYTANAHLGDPSAIAIDLDLSKYTKIKLDVFTARNNPNWGNMKIWLDGAGYNNPRHANIWTINHELNKRNYSPYKDTKRWYNDCEVDLSEYEGKHAVTFWVDGDNGAYWDNIRFIPGESETGQAPSPAFSVLPTSPETSQSVTFDASESTDPDGSISSYEWDITGGIEIESQGVKFDHTFDTPDEYEISLRVTDDDGQTAESSQVIDVQLLRGPEKQEIASDIDERSLTSLNDEQRVEAAIDELSAAVREEELDTQTAENTVERLVAGEQVTKRVLSHIGPHDTELGSGANLTRAVSKPVLTTALNLYIGAKAKSATAGSSADFLSLGGAGGLLQSLGNSFVTSNIFDLLDWFFGSFDKGKNEAKKGIKNHGEEIVTRLANAGDVTQENIEEEVENAVEIITEGIAANLRAYFEQSIPTWLPTIDVPDISVSTTLDYLHSSLNFAKAKTGLNGTTESAQAAKRRKLGEIDSKANQVSDDIQHVKDFQEKANLVSSIADLFDGSASLMDAFEAFVSIANTVVGSFTAAFNVGMGLQGLAELQIQNAIATFLIVNGRETL</sequence>
<evidence type="ECO:0000259" key="3">
    <source>
        <dbReference type="PROSITE" id="PS50093"/>
    </source>
</evidence>
<feature type="compositionally biased region" description="Basic and acidic residues" evidence="2">
    <location>
        <begin position="11"/>
        <end position="21"/>
    </location>
</feature>
<dbReference type="EMBL" id="JAMQOP010000005">
    <property type="protein sequence ID" value="MDS0300904.1"/>
    <property type="molecule type" value="Genomic_DNA"/>
</dbReference>
<feature type="compositionally biased region" description="Polar residues" evidence="2">
    <location>
        <begin position="50"/>
        <end position="69"/>
    </location>
</feature>
<feature type="region of interest" description="Disordered" evidence="2">
    <location>
        <begin position="50"/>
        <end position="72"/>
    </location>
</feature>
<dbReference type="InterPro" id="IPR022409">
    <property type="entry name" value="PKD/Chitinase_dom"/>
</dbReference>
<dbReference type="SUPFAM" id="SSF49299">
    <property type="entry name" value="PKD domain"/>
    <property type="match status" value="1"/>
</dbReference>
<evidence type="ECO:0000256" key="2">
    <source>
        <dbReference type="SAM" id="MobiDB-lite"/>
    </source>
</evidence>
<dbReference type="Proteomes" id="UP001257060">
    <property type="component" value="Unassembled WGS sequence"/>
</dbReference>
<dbReference type="PROSITE" id="PS50093">
    <property type="entry name" value="PKD"/>
    <property type="match status" value="1"/>
</dbReference>
<feature type="compositionally biased region" description="Polar residues" evidence="2">
    <location>
        <begin position="236"/>
        <end position="252"/>
    </location>
</feature>
<dbReference type="InterPro" id="IPR000601">
    <property type="entry name" value="PKD_dom"/>
</dbReference>
<evidence type="ECO:0000313" key="5">
    <source>
        <dbReference type="Proteomes" id="UP001257060"/>
    </source>
</evidence>
<keyword evidence="1" id="KW-0175">Coiled coil</keyword>
<protein>
    <submittedName>
        <fullName evidence="4">PKD domain-containing protein</fullName>
    </submittedName>
</protein>
<dbReference type="RefSeq" id="WP_310925826.1">
    <property type="nucleotide sequence ID" value="NZ_JAMQOP010000005.1"/>
</dbReference>
<dbReference type="Gene3D" id="2.60.40.10">
    <property type="entry name" value="Immunoglobulins"/>
    <property type="match status" value="1"/>
</dbReference>
<organism evidence="4 5">
    <name type="scientific">Halogeometricum salsisoli</name>
    <dbReference type="NCBI Taxonomy" id="2950536"/>
    <lineage>
        <taxon>Archaea</taxon>
        <taxon>Methanobacteriati</taxon>
        <taxon>Methanobacteriota</taxon>
        <taxon>Stenosarchaea group</taxon>
        <taxon>Halobacteria</taxon>
        <taxon>Halobacteriales</taxon>
        <taxon>Haloferacaceae</taxon>
        <taxon>Halogeometricum</taxon>
    </lineage>
</organism>
<dbReference type="CDD" id="cd00146">
    <property type="entry name" value="PKD"/>
    <property type="match status" value="1"/>
</dbReference>